<dbReference type="EMBL" id="MNAD01000802">
    <property type="protein sequence ID" value="OJT10229.1"/>
    <property type="molecule type" value="Genomic_DNA"/>
</dbReference>
<organism evidence="8 9">
    <name type="scientific">Trametes pubescens</name>
    <name type="common">White-rot fungus</name>
    <dbReference type="NCBI Taxonomy" id="154538"/>
    <lineage>
        <taxon>Eukaryota</taxon>
        <taxon>Fungi</taxon>
        <taxon>Dikarya</taxon>
        <taxon>Basidiomycota</taxon>
        <taxon>Agaricomycotina</taxon>
        <taxon>Agaricomycetes</taxon>
        <taxon>Polyporales</taxon>
        <taxon>Polyporaceae</taxon>
        <taxon>Trametes</taxon>
    </lineage>
</organism>
<keyword evidence="2" id="KW-0813">Transport</keyword>
<feature type="compositionally biased region" description="Basic and acidic residues" evidence="6">
    <location>
        <begin position="7"/>
        <end position="30"/>
    </location>
</feature>
<comment type="subcellular location">
    <subcellularLocation>
        <location evidence="1">Membrane</location>
        <topology evidence="1">Multi-pass membrane protein</topology>
    </subcellularLocation>
</comment>
<reference evidence="8 9" key="1">
    <citation type="submission" date="2016-10" db="EMBL/GenBank/DDBJ databases">
        <title>Genome sequence of the basidiomycete white-rot fungus Trametes pubescens.</title>
        <authorList>
            <person name="Makela M.R."/>
            <person name="Granchi Z."/>
            <person name="Peng M."/>
            <person name="De Vries R.P."/>
            <person name="Grigoriev I."/>
            <person name="Riley R."/>
            <person name="Hilden K."/>
        </authorList>
    </citation>
    <scope>NUCLEOTIDE SEQUENCE [LARGE SCALE GENOMIC DNA]</scope>
    <source>
        <strain evidence="8 9">FBCC735</strain>
    </source>
</reference>
<dbReference type="OrthoDB" id="2798542at2759"/>
<name>A0A1M2VRJ3_TRAPU</name>
<feature type="region of interest" description="Disordered" evidence="6">
    <location>
        <begin position="1"/>
        <end position="30"/>
    </location>
</feature>
<gene>
    <name evidence="8" type="ORF">TRAPUB_13249</name>
</gene>
<evidence type="ECO:0000256" key="2">
    <source>
        <dbReference type="ARBA" id="ARBA00022448"/>
    </source>
</evidence>
<dbReference type="PANTHER" id="PTHR23511">
    <property type="entry name" value="SYNAPTIC VESICLE GLYCOPROTEIN 2"/>
    <property type="match status" value="1"/>
</dbReference>
<dbReference type="Gene3D" id="1.20.1250.20">
    <property type="entry name" value="MFS general substrate transporter like domains"/>
    <property type="match status" value="1"/>
</dbReference>
<dbReference type="AlphaFoldDB" id="A0A1M2VRJ3"/>
<sequence length="173" mass="18443">MSATTASKDKLARSESEDSKAEKRDSRDVESHAIPVETHDIYEGDDSAVDPVYQAKARILNDAFQEIGMGKDNLWPIVTGLILDPVVNEFAFQGPYLKLAQNIGLLVGAAFWGVASDVWGRKWCFNITLLITGVFAVAAGGSPNFIALCSLAAVWSVGVGGNLPVDSAVFLGV</sequence>
<protein>
    <recommendedName>
        <fullName evidence="10">Major facilitator superfamily (MFS) profile domain-containing protein</fullName>
    </recommendedName>
</protein>
<dbReference type="InterPro" id="IPR036259">
    <property type="entry name" value="MFS_trans_sf"/>
</dbReference>
<evidence type="ECO:0000256" key="7">
    <source>
        <dbReference type="SAM" id="Phobius"/>
    </source>
</evidence>
<keyword evidence="5 7" id="KW-0472">Membrane</keyword>
<evidence type="ECO:0000256" key="4">
    <source>
        <dbReference type="ARBA" id="ARBA00022989"/>
    </source>
</evidence>
<evidence type="ECO:0008006" key="10">
    <source>
        <dbReference type="Google" id="ProtNLM"/>
    </source>
</evidence>
<evidence type="ECO:0000256" key="5">
    <source>
        <dbReference type="ARBA" id="ARBA00023136"/>
    </source>
</evidence>
<evidence type="ECO:0000313" key="8">
    <source>
        <dbReference type="EMBL" id="OJT10229.1"/>
    </source>
</evidence>
<dbReference type="Proteomes" id="UP000184267">
    <property type="component" value="Unassembled WGS sequence"/>
</dbReference>
<dbReference type="SUPFAM" id="SSF103473">
    <property type="entry name" value="MFS general substrate transporter"/>
    <property type="match status" value="1"/>
</dbReference>
<dbReference type="STRING" id="154538.A0A1M2VRJ3"/>
<evidence type="ECO:0000256" key="6">
    <source>
        <dbReference type="SAM" id="MobiDB-lite"/>
    </source>
</evidence>
<dbReference type="PANTHER" id="PTHR23511:SF12">
    <property type="entry name" value="TRANSPORTER, PUTATIVE (AFU_ORTHOLOGUE AFUA_7G01740)-RELATED"/>
    <property type="match status" value="1"/>
</dbReference>
<evidence type="ECO:0000256" key="1">
    <source>
        <dbReference type="ARBA" id="ARBA00004141"/>
    </source>
</evidence>
<comment type="caution">
    <text evidence="8">The sequence shown here is derived from an EMBL/GenBank/DDBJ whole genome shotgun (WGS) entry which is preliminary data.</text>
</comment>
<keyword evidence="9" id="KW-1185">Reference proteome</keyword>
<evidence type="ECO:0000256" key="3">
    <source>
        <dbReference type="ARBA" id="ARBA00022692"/>
    </source>
</evidence>
<keyword evidence="4 7" id="KW-1133">Transmembrane helix</keyword>
<proteinExistence type="predicted"/>
<dbReference type="GO" id="GO:0016020">
    <property type="term" value="C:membrane"/>
    <property type="evidence" value="ECO:0007669"/>
    <property type="project" value="UniProtKB-SubCell"/>
</dbReference>
<keyword evidence="3 7" id="KW-0812">Transmembrane</keyword>
<feature type="transmembrane region" description="Helical" evidence="7">
    <location>
        <begin position="127"/>
        <end position="155"/>
    </location>
</feature>
<evidence type="ECO:0000313" key="9">
    <source>
        <dbReference type="Proteomes" id="UP000184267"/>
    </source>
</evidence>
<accession>A0A1M2VRJ3</accession>